<sequence length="453" mass="49006">MYKIQKTSNSNDICKSIKVDYVFCNLGTVLLSFLLMLTAITIRSVSAADNAQKKIILANQINQGFSGENSKKLPIYPFNRNSHISRNDRSLTSEKTHIFAKLNTINGEDLAVKIEREKIRNSAVDYLGFSSKNVLESKTDLSQNLLTYKHDNIYGESPEEISQLTNLVNLLSQQEPELITGAELPLPEEDISRDSNTLRQELLIDPIIKTQERLINPQPRRALPGSTAGTPSGYGASGGQVYVGIGLLFPLEENSDGFLDGSYSAGFGLGDPLKSVGLEVNVNFASSGGTYLKGGEFDVGTSGYMGLKLHKYLPDRTAVAVGWSNPIKWGESSDNKNTIYGVVTRAFILQPDNPNHQLPLTVSVGFGNGGFRSLGARRVAESNNGNIFGSLGLRVIPEASLVGSWTGNRLNMGVSIAPFKNSPIVINGVVTDITGNFDTGLGLALSAGYSFKF</sequence>
<protein>
    <submittedName>
        <fullName evidence="2">Uncharacterized protein</fullName>
    </submittedName>
</protein>
<keyword evidence="1" id="KW-1133">Transmembrane helix</keyword>
<name>A0A7S6RD44_9CYAN</name>
<dbReference type="EMBL" id="CP063311">
    <property type="protein sequence ID" value="QOV22052.1"/>
    <property type="molecule type" value="Genomic_DNA"/>
</dbReference>
<dbReference type="KEGG" id="aee:IM676_15315"/>
<evidence type="ECO:0000313" key="3">
    <source>
        <dbReference type="Proteomes" id="UP000593846"/>
    </source>
</evidence>
<accession>A0A7S6RD44</accession>
<keyword evidence="1" id="KW-0812">Transmembrane</keyword>
<evidence type="ECO:0000256" key="1">
    <source>
        <dbReference type="SAM" id="Phobius"/>
    </source>
</evidence>
<dbReference type="AlphaFoldDB" id="A0A7S6RD44"/>
<dbReference type="Proteomes" id="UP000593846">
    <property type="component" value="Chromosome"/>
</dbReference>
<evidence type="ECO:0000313" key="2">
    <source>
        <dbReference type="EMBL" id="QOV22052.1"/>
    </source>
</evidence>
<organism evidence="2 3">
    <name type="scientific">Anabaenopsis elenkinii CCIBt3563</name>
    <dbReference type="NCBI Taxonomy" id="2779889"/>
    <lineage>
        <taxon>Bacteria</taxon>
        <taxon>Bacillati</taxon>
        <taxon>Cyanobacteriota</taxon>
        <taxon>Cyanophyceae</taxon>
        <taxon>Nostocales</taxon>
        <taxon>Nodulariaceae</taxon>
        <taxon>Anabaenopsis</taxon>
    </lineage>
</organism>
<keyword evidence="3" id="KW-1185">Reference proteome</keyword>
<reference evidence="3" key="1">
    <citation type="submission" date="2020-10" db="EMBL/GenBank/DDBJ databases">
        <title>Genome-based taxonomic classification of the species Anabaenopsis elenkinii.</title>
        <authorList>
            <person name="Delbaje E."/>
            <person name="Andreote A.P.D."/>
            <person name="Pellegrinetti T.A."/>
            <person name="Cruz R.B."/>
            <person name="Branco L.H.Z."/>
            <person name="Fiore M.F."/>
        </authorList>
    </citation>
    <scope>NUCLEOTIDE SEQUENCE [LARGE SCALE GENOMIC DNA]</scope>
    <source>
        <strain evidence="3">CCIBt3563</strain>
    </source>
</reference>
<feature type="transmembrane region" description="Helical" evidence="1">
    <location>
        <begin position="21"/>
        <end position="42"/>
    </location>
</feature>
<gene>
    <name evidence="2" type="ORF">IM676_15315</name>
</gene>
<proteinExistence type="predicted"/>
<keyword evidence="1" id="KW-0472">Membrane</keyword>